<name>A0A9W6QV02_9PSEU</name>
<dbReference type="Proteomes" id="UP001165136">
    <property type="component" value="Unassembled WGS sequence"/>
</dbReference>
<proteinExistence type="predicted"/>
<reference evidence="1" key="1">
    <citation type="submission" date="2023-03" db="EMBL/GenBank/DDBJ databases">
        <title>Amycolatopsis taiwanensis NBRC 103393.</title>
        <authorList>
            <person name="Ichikawa N."/>
            <person name="Sato H."/>
            <person name="Tonouchi N."/>
        </authorList>
    </citation>
    <scope>NUCLEOTIDE SEQUENCE</scope>
    <source>
        <strain evidence="1">NBRC 103393</strain>
    </source>
</reference>
<protein>
    <submittedName>
        <fullName evidence="1">Uncharacterized protein</fullName>
    </submittedName>
</protein>
<dbReference type="EMBL" id="BSTI01000002">
    <property type="protein sequence ID" value="GLY64654.1"/>
    <property type="molecule type" value="Genomic_DNA"/>
</dbReference>
<comment type="caution">
    <text evidence="1">The sequence shown here is derived from an EMBL/GenBank/DDBJ whole genome shotgun (WGS) entry which is preliminary data.</text>
</comment>
<organism evidence="1 2">
    <name type="scientific">Amycolatopsis taiwanensis</name>
    <dbReference type="NCBI Taxonomy" id="342230"/>
    <lineage>
        <taxon>Bacteria</taxon>
        <taxon>Bacillati</taxon>
        <taxon>Actinomycetota</taxon>
        <taxon>Actinomycetes</taxon>
        <taxon>Pseudonocardiales</taxon>
        <taxon>Pseudonocardiaceae</taxon>
        <taxon>Amycolatopsis</taxon>
    </lineage>
</organism>
<sequence>MADDNTGGSPGSIATGISGGDQQVKAIADAAQHYLDMAKAGDWAIDEETGTHLRSAFAHAMERLAQIGNKTYLLEQPPKVGKDNYARQVSKHMLASVNSDRYSLLPTFNAIKDALTKWHAAIDEAIRHYNATDEAATKHFGPVKD</sequence>
<evidence type="ECO:0000313" key="1">
    <source>
        <dbReference type="EMBL" id="GLY64654.1"/>
    </source>
</evidence>
<dbReference type="AlphaFoldDB" id="A0A9W6QV02"/>
<gene>
    <name evidence="1" type="ORF">Atai01_12730</name>
</gene>
<accession>A0A9W6QV02</accession>
<dbReference type="RefSeq" id="WP_027942642.1">
    <property type="nucleotide sequence ID" value="NZ_BSTI01000002.1"/>
</dbReference>
<keyword evidence="2" id="KW-1185">Reference proteome</keyword>
<evidence type="ECO:0000313" key="2">
    <source>
        <dbReference type="Proteomes" id="UP001165136"/>
    </source>
</evidence>